<gene>
    <name evidence="2" type="ORF">J1N35_013818</name>
</gene>
<accession>A0A9D3VTD0</accession>
<dbReference type="PANTHER" id="PTHR31286:SF153">
    <property type="entry name" value="DUF4283 DOMAIN PROTEIN"/>
    <property type="match status" value="1"/>
</dbReference>
<proteinExistence type="predicted"/>
<dbReference type="PANTHER" id="PTHR31286">
    <property type="entry name" value="GLYCINE-RICH CELL WALL STRUCTURAL PROTEIN 1.8-LIKE"/>
    <property type="match status" value="1"/>
</dbReference>
<dbReference type="EMBL" id="JAIQCV010000005">
    <property type="protein sequence ID" value="KAH1096897.1"/>
    <property type="molecule type" value="Genomic_DNA"/>
</dbReference>
<dbReference type="InterPro" id="IPR040256">
    <property type="entry name" value="At4g02000-like"/>
</dbReference>
<dbReference type="OrthoDB" id="988559at2759"/>
<evidence type="ECO:0000313" key="2">
    <source>
        <dbReference type="EMBL" id="KAH1096897.1"/>
    </source>
</evidence>
<dbReference type="InterPro" id="IPR025558">
    <property type="entry name" value="DUF4283"/>
</dbReference>
<dbReference type="Pfam" id="PF14111">
    <property type="entry name" value="DUF4283"/>
    <property type="match status" value="1"/>
</dbReference>
<reference evidence="2 3" key="1">
    <citation type="journal article" date="2021" name="Plant Biotechnol. J.">
        <title>Multi-omics assisted identification of the key and species-specific regulatory components of drought-tolerant mechanisms in Gossypium stocksii.</title>
        <authorList>
            <person name="Yu D."/>
            <person name="Ke L."/>
            <person name="Zhang D."/>
            <person name="Wu Y."/>
            <person name="Sun Y."/>
            <person name="Mei J."/>
            <person name="Sun J."/>
            <person name="Sun Y."/>
        </authorList>
    </citation>
    <scope>NUCLEOTIDE SEQUENCE [LARGE SCALE GENOMIC DNA]</scope>
    <source>
        <strain evidence="3">cv. E1</strain>
        <tissue evidence="2">Leaf</tissue>
    </source>
</reference>
<evidence type="ECO:0000259" key="1">
    <source>
        <dbReference type="Pfam" id="PF14111"/>
    </source>
</evidence>
<feature type="domain" description="DUF4283" evidence="1">
    <location>
        <begin position="31"/>
        <end position="105"/>
    </location>
</feature>
<evidence type="ECO:0000313" key="3">
    <source>
        <dbReference type="Proteomes" id="UP000828251"/>
    </source>
</evidence>
<protein>
    <recommendedName>
        <fullName evidence="1">DUF4283 domain-containing protein</fullName>
    </recommendedName>
</protein>
<name>A0A9D3VTD0_9ROSI</name>
<organism evidence="2 3">
    <name type="scientific">Gossypium stocksii</name>
    <dbReference type="NCBI Taxonomy" id="47602"/>
    <lineage>
        <taxon>Eukaryota</taxon>
        <taxon>Viridiplantae</taxon>
        <taxon>Streptophyta</taxon>
        <taxon>Embryophyta</taxon>
        <taxon>Tracheophyta</taxon>
        <taxon>Spermatophyta</taxon>
        <taxon>Magnoliopsida</taxon>
        <taxon>eudicotyledons</taxon>
        <taxon>Gunneridae</taxon>
        <taxon>Pentapetalae</taxon>
        <taxon>rosids</taxon>
        <taxon>malvids</taxon>
        <taxon>Malvales</taxon>
        <taxon>Malvaceae</taxon>
        <taxon>Malvoideae</taxon>
        <taxon>Gossypium</taxon>
    </lineage>
</organism>
<dbReference type="Proteomes" id="UP000828251">
    <property type="component" value="Unassembled WGS sequence"/>
</dbReference>
<keyword evidence="3" id="KW-1185">Reference proteome</keyword>
<sequence>MEKDLESLNIDDGEEEEEEVQLSIDLNLQKSAYEYCLVGYFLTSSVVHFTVLKSTMANLWPHLRGVQIKDLGGRRYLFKFFHELDVDRVVSGSSWTFNNHLLIIHDCKMVKIQSHSDKFCPIRLNLKSKIMEFGWSITLKAVTRRAITASSVWLQEEGDDASKEENQIWHESWSN</sequence>
<comment type="caution">
    <text evidence="2">The sequence shown here is derived from an EMBL/GenBank/DDBJ whole genome shotgun (WGS) entry which is preliminary data.</text>
</comment>
<dbReference type="AlphaFoldDB" id="A0A9D3VTD0"/>